<name>A0A8J6HSZ6_TENMO</name>
<feature type="compositionally biased region" description="Basic and acidic residues" evidence="1">
    <location>
        <begin position="32"/>
        <end position="44"/>
    </location>
</feature>
<dbReference type="Proteomes" id="UP000719412">
    <property type="component" value="Unassembled WGS sequence"/>
</dbReference>
<sequence>MMLAKIESWEQKKNIMLNDDLTKEEMETQKKLREVAREERDSAKRKERIRRRPGEKMYKEKVNKKRKMIAVCRGGDEERENRNGKEGEEREKVQEVTRGQDLTGSNPKAVISSSAALALAAATLAHFRDRDANANRRQIRLDVASVYVPTPLIQQTVPND</sequence>
<accession>A0A8J6HSZ6</accession>
<dbReference type="EMBL" id="JABDTM020012841">
    <property type="protein sequence ID" value="KAH0820114.1"/>
    <property type="molecule type" value="Genomic_DNA"/>
</dbReference>
<feature type="region of interest" description="Disordered" evidence="1">
    <location>
        <begin position="32"/>
        <end position="107"/>
    </location>
</feature>
<feature type="compositionally biased region" description="Basic and acidic residues" evidence="1">
    <location>
        <begin position="52"/>
        <end position="61"/>
    </location>
</feature>
<evidence type="ECO:0000256" key="1">
    <source>
        <dbReference type="SAM" id="MobiDB-lite"/>
    </source>
</evidence>
<proteinExistence type="predicted"/>
<feature type="compositionally biased region" description="Basic and acidic residues" evidence="1">
    <location>
        <begin position="74"/>
        <end position="95"/>
    </location>
</feature>
<evidence type="ECO:0000313" key="3">
    <source>
        <dbReference type="Proteomes" id="UP000719412"/>
    </source>
</evidence>
<organism evidence="2 3">
    <name type="scientific">Tenebrio molitor</name>
    <name type="common">Yellow mealworm beetle</name>
    <dbReference type="NCBI Taxonomy" id="7067"/>
    <lineage>
        <taxon>Eukaryota</taxon>
        <taxon>Metazoa</taxon>
        <taxon>Ecdysozoa</taxon>
        <taxon>Arthropoda</taxon>
        <taxon>Hexapoda</taxon>
        <taxon>Insecta</taxon>
        <taxon>Pterygota</taxon>
        <taxon>Neoptera</taxon>
        <taxon>Endopterygota</taxon>
        <taxon>Coleoptera</taxon>
        <taxon>Polyphaga</taxon>
        <taxon>Cucujiformia</taxon>
        <taxon>Tenebrionidae</taxon>
        <taxon>Tenebrio</taxon>
    </lineage>
</organism>
<dbReference type="AlphaFoldDB" id="A0A8J6HSZ6"/>
<protein>
    <submittedName>
        <fullName evidence="2">Uncharacterized protein</fullName>
    </submittedName>
</protein>
<keyword evidence="3" id="KW-1185">Reference proteome</keyword>
<reference evidence="2" key="2">
    <citation type="submission" date="2021-08" db="EMBL/GenBank/DDBJ databases">
        <authorList>
            <person name="Eriksson T."/>
        </authorList>
    </citation>
    <scope>NUCLEOTIDE SEQUENCE</scope>
    <source>
        <strain evidence="2">Stoneville</strain>
        <tissue evidence="2">Whole head</tissue>
    </source>
</reference>
<evidence type="ECO:0000313" key="2">
    <source>
        <dbReference type="EMBL" id="KAH0820114.1"/>
    </source>
</evidence>
<gene>
    <name evidence="2" type="ORF">GEV33_002678</name>
</gene>
<reference evidence="2" key="1">
    <citation type="journal article" date="2020" name="J Insects Food Feed">
        <title>The yellow mealworm (Tenebrio molitor) genome: a resource for the emerging insects as food and feed industry.</title>
        <authorList>
            <person name="Eriksson T."/>
            <person name="Andere A."/>
            <person name="Kelstrup H."/>
            <person name="Emery V."/>
            <person name="Picard C."/>
        </authorList>
    </citation>
    <scope>NUCLEOTIDE SEQUENCE</scope>
    <source>
        <strain evidence="2">Stoneville</strain>
        <tissue evidence="2">Whole head</tissue>
    </source>
</reference>
<comment type="caution">
    <text evidence="2">The sequence shown here is derived from an EMBL/GenBank/DDBJ whole genome shotgun (WGS) entry which is preliminary data.</text>
</comment>